<comment type="cofactor">
    <cofactor evidence="4">
        <name>Zn(2+)</name>
        <dbReference type="ChEBI" id="CHEBI:29105"/>
    </cofactor>
</comment>
<dbReference type="HAMAP" id="MF_02227">
    <property type="entry name" value="RPE"/>
    <property type="match status" value="1"/>
</dbReference>
<dbReference type="PANTHER" id="PTHR11749">
    <property type="entry name" value="RIBULOSE-5-PHOSPHATE-3-EPIMERASE"/>
    <property type="match status" value="1"/>
</dbReference>
<evidence type="ECO:0000256" key="8">
    <source>
        <dbReference type="ARBA" id="ARBA00022723"/>
    </source>
</evidence>
<dbReference type="InterPro" id="IPR000056">
    <property type="entry name" value="Ribul_P_3_epim-like"/>
</dbReference>
<dbReference type="InterPro" id="IPR013785">
    <property type="entry name" value="Aldolase_TIM"/>
</dbReference>
<organism evidence="15 16">
    <name type="scientific">Geobacter pickeringii</name>
    <dbReference type="NCBI Taxonomy" id="345632"/>
    <lineage>
        <taxon>Bacteria</taxon>
        <taxon>Pseudomonadati</taxon>
        <taxon>Thermodesulfobacteriota</taxon>
        <taxon>Desulfuromonadia</taxon>
        <taxon>Geobacterales</taxon>
        <taxon>Geobacteraceae</taxon>
        <taxon>Geobacter</taxon>
    </lineage>
</organism>
<dbReference type="Gene3D" id="3.20.20.70">
    <property type="entry name" value="Aldolase class I"/>
    <property type="match status" value="1"/>
</dbReference>
<dbReference type="Proteomes" id="UP000057609">
    <property type="component" value="Chromosome"/>
</dbReference>
<dbReference type="PROSITE" id="PS01086">
    <property type="entry name" value="RIBUL_P_3_EPIMER_2"/>
    <property type="match status" value="1"/>
</dbReference>
<feature type="binding site" evidence="10 14">
    <location>
        <begin position="141"/>
        <end position="144"/>
    </location>
    <ligand>
        <name>substrate</name>
    </ligand>
</feature>
<keyword evidence="10 11" id="KW-0119">Carbohydrate metabolism</keyword>
<comment type="cofactor">
    <cofactor evidence="3">
        <name>Co(2+)</name>
        <dbReference type="ChEBI" id="CHEBI:48828"/>
    </cofactor>
</comment>
<dbReference type="FunFam" id="3.20.20.70:FF:000004">
    <property type="entry name" value="Ribulose-phosphate 3-epimerase"/>
    <property type="match status" value="1"/>
</dbReference>
<feature type="binding site" evidence="10">
    <location>
        <begin position="174"/>
        <end position="176"/>
    </location>
    <ligand>
        <name>substrate</name>
    </ligand>
</feature>
<feature type="binding site" evidence="10 13">
    <location>
        <position position="65"/>
    </location>
    <ligand>
        <name>a divalent metal cation</name>
        <dbReference type="ChEBI" id="CHEBI:60240"/>
    </ligand>
</feature>
<evidence type="ECO:0000313" key="16">
    <source>
        <dbReference type="Proteomes" id="UP000057609"/>
    </source>
</evidence>
<dbReference type="Pfam" id="PF00834">
    <property type="entry name" value="Ribul_P_3_epim"/>
    <property type="match status" value="1"/>
</dbReference>
<dbReference type="GO" id="GO:0046872">
    <property type="term" value="F:metal ion binding"/>
    <property type="evidence" value="ECO:0007669"/>
    <property type="project" value="UniProtKB-UniRule"/>
</dbReference>
<evidence type="ECO:0000256" key="14">
    <source>
        <dbReference type="PIRSR" id="PIRSR001461-3"/>
    </source>
</evidence>
<keyword evidence="13" id="KW-0464">Manganese</keyword>
<feature type="binding site" evidence="10 13">
    <location>
        <position position="174"/>
    </location>
    <ligand>
        <name>a divalent metal cation</name>
        <dbReference type="ChEBI" id="CHEBI:60240"/>
    </ligand>
</feature>
<sequence length="221" mass="23817">MKKIAPSILSADFARLGDEVRAVAAAGADYIHVDVMDGHFVPNITIGPLVVDAVRKVTDLPLDVHLMIENPDLYIPDFATAGADIIVVHAEATPHLHRTVQLIKSIGKKAGVSLNPATPLAHLDYLLEELDLVLLMTVNPGFGGQSFIEACLPKIQSLRAMLDRRGCEAELEVDGGVKIDNIDRISHAGADVFVAGSAVFNSPDYDATIKELKRRAKEPIL</sequence>
<keyword evidence="9 10" id="KW-0413">Isomerase</keyword>
<evidence type="ECO:0000256" key="11">
    <source>
        <dbReference type="PIRNR" id="PIRNR001461"/>
    </source>
</evidence>
<keyword evidence="8 10" id="KW-0479">Metal-binding</keyword>
<feature type="binding site" evidence="10 13">
    <location>
        <position position="32"/>
    </location>
    <ligand>
        <name>a divalent metal cation</name>
        <dbReference type="ChEBI" id="CHEBI:60240"/>
    </ligand>
</feature>
<evidence type="ECO:0000256" key="2">
    <source>
        <dbReference type="ARBA" id="ARBA00001936"/>
    </source>
</evidence>
<evidence type="ECO:0000256" key="3">
    <source>
        <dbReference type="ARBA" id="ARBA00001941"/>
    </source>
</evidence>
<dbReference type="InterPro" id="IPR026019">
    <property type="entry name" value="Ribul_P_3_epim"/>
</dbReference>
<feature type="active site" description="Proton acceptor" evidence="10 12">
    <location>
        <position position="34"/>
    </location>
</feature>
<evidence type="ECO:0000313" key="15">
    <source>
        <dbReference type="EMBL" id="AJE02026.1"/>
    </source>
</evidence>
<proteinExistence type="inferred from homology"/>
<evidence type="ECO:0000256" key="7">
    <source>
        <dbReference type="ARBA" id="ARBA00013188"/>
    </source>
</evidence>
<comment type="cofactor">
    <cofactor evidence="10 13">
        <name>a divalent metal cation</name>
        <dbReference type="ChEBI" id="CHEBI:60240"/>
    </cofactor>
    <text evidence="10 13">Binds 1 divalent metal cation per subunit.</text>
</comment>
<reference evidence="15 16" key="1">
    <citation type="journal article" date="2015" name="Genome Announc.">
        <title>Complete Genome of Geobacter pickeringii G13T, a Metal-Reducing Isolate from Sedimentary Kaolin Deposits.</title>
        <authorList>
            <person name="Badalamenti J.P."/>
            <person name="Bond D.R."/>
        </authorList>
    </citation>
    <scope>NUCLEOTIDE SEQUENCE [LARGE SCALE GENOMIC DNA]</scope>
    <source>
        <strain evidence="15 16">G13</strain>
    </source>
</reference>
<dbReference type="GO" id="GO:0006098">
    <property type="term" value="P:pentose-phosphate shunt"/>
    <property type="evidence" value="ECO:0007669"/>
    <property type="project" value="UniProtKB-UniRule"/>
</dbReference>
<comment type="pathway">
    <text evidence="10">Carbohydrate degradation.</text>
</comment>
<evidence type="ECO:0000256" key="12">
    <source>
        <dbReference type="PIRSR" id="PIRSR001461-1"/>
    </source>
</evidence>
<dbReference type="HOGENOM" id="CLU_054856_2_1_7"/>
<dbReference type="SUPFAM" id="SSF51366">
    <property type="entry name" value="Ribulose-phoshate binding barrel"/>
    <property type="match status" value="1"/>
</dbReference>
<dbReference type="PROSITE" id="PS01085">
    <property type="entry name" value="RIBUL_P_3_EPIMER_1"/>
    <property type="match status" value="1"/>
</dbReference>
<evidence type="ECO:0000256" key="9">
    <source>
        <dbReference type="ARBA" id="ARBA00023235"/>
    </source>
</evidence>
<comment type="cofactor">
    <cofactor evidence="2">
        <name>Mn(2+)</name>
        <dbReference type="ChEBI" id="CHEBI:29035"/>
    </cofactor>
</comment>
<protein>
    <recommendedName>
        <fullName evidence="7 10">Ribulose-phosphate 3-epimerase</fullName>
        <ecNumber evidence="7 10">5.1.3.1</ecNumber>
    </recommendedName>
</protein>
<gene>
    <name evidence="10" type="primary">rpe</name>
    <name evidence="15" type="ORF">GPICK_00335</name>
</gene>
<evidence type="ECO:0000256" key="1">
    <source>
        <dbReference type="ARBA" id="ARBA00001782"/>
    </source>
</evidence>
<dbReference type="GO" id="GO:0005737">
    <property type="term" value="C:cytoplasm"/>
    <property type="evidence" value="ECO:0007669"/>
    <property type="project" value="UniProtKB-ARBA"/>
</dbReference>
<dbReference type="EMBL" id="CP009788">
    <property type="protein sequence ID" value="AJE02026.1"/>
    <property type="molecule type" value="Genomic_DNA"/>
</dbReference>
<dbReference type="PIRSF" id="PIRSF001461">
    <property type="entry name" value="RPE"/>
    <property type="match status" value="1"/>
</dbReference>
<evidence type="ECO:0000256" key="10">
    <source>
        <dbReference type="HAMAP-Rule" id="MF_02227"/>
    </source>
</evidence>
<dbReference type="InterPro" id="IPR011060">
    <property type="entry name" value="RibuloseP-bd_barrel"/>
</dbReference>
<comment type="cofactor">
    <cofactor evidence="5">
        <name>Fe(2+)</name>
        <dbReference type="ChEBI" id="CHEBI:29033"/>
    </cofactor>
</comment>
<evidence type="ECO:0000256" key="4">
    <source>
        <dbReference type="ARBA" id="ARBA00001947"/>
    </source>
</evidence>
<dbReference type="NCBIfam" id="TIGR01163">
    <property type="entry name" value="rpe"/>
    <property type="match status" value="1"/>
</dbReference>
<evidence type="ECO:0000256" key="5">
    <source>
        <dbReference type="ARBA" id="ARBA00001954"/>
    </source>
</evidence>
<dbReference type="EC" id="5.1.3.1" evidence="7 10"/>
<dbReference type="AlphaFoldDB" id="A0A0B5BD56"/>
<feature type="binding site" evidence="10 14">
    <location>
        <position position="65"/>
    </location>
    <ligand>
        <name>substrate</name>
    </ligand>
</feature>
<dbReference type="OrthoDB" id="1645589at2"/>
<keyword evidence="13" id="KW-0170">Cobalt</keyword>
<dbReference type="GO" id="GO:0004750">
    <property type="term" value="F:D-ribulose-phosphate 3-epimerase activity"/>
    <property type="evidence" value="ECO:0007669"/>
    <property type="project" value="UniProtKB-UniRule"/>
</dbReference>
<feature type="active site" description="Proton donor" evidence="10 12">
    <location>
        <position position="174"/>
    </location>
</feature>
<comment type="function">
    <text evidence="10">Catalyzes the reversible epimerization of D-ribulose 5-phosphate to D-xylulose 5-phosphate.</text>
</comment>
<evidence type="ECO:0000256" key="6">
    <source>
        <dbReference type="ARBA" id="ARBA00009541"/>
    </source>
</evidence>
<dbReference type="KEGG" id="gpi:GPICK_00335"/>
<feature type="binding site" evidence="10 14">
    <location>
        <begin position="196"/>
        <end position="197"/>
    </location>
    <ligand>
        <name>substrate</name>
    </ligand>
</feature>
<feature type="binding site" evidence="10 14">
    <location>
        <position position="7"/>
    </location>
    <ligand>
        <name>substrate</name>
    </ligand>
</feature>
<name>A0A0B5BD56_9BACT</name>
<feature type="binding site" evidence="10 13">
    <location>
        <position position="34"/>
    </location>
    <ligand>
        <name>a divalent metal cation</name>
        <dbReference type="ChEBI" id="CHEBI:60240"/>
    </ligand>
</feature>
<dbReference type="RefSeq" id="WP_039739461.1">
    <property type="nucleotide sequence ID" value="NZ_CP009788.1"/>
</dbReference>
<keyword evidence="13" id="KW-0862">Zinc</keyword>
<keyword evidence="16" id="KW-1185">Reference proteome</keyword>
<comment type="similarity">
    <text evidence="6 10 11">Belongs to the ribulose-phosphate 3-epimerase family.</text>
</comment>
<dbReference type="CDD" id="cd00429">
    <property type="entry name" value="RPE"/>
    <property type="match status" value="1"/>
</dbReference>
<dbReference type="GO" id="GO:0019323">
    <property type="term" value="P:pentose catabolic process"/>
    <property type="evidence" value="ECO:0007669"/>
    <property type="project" value="UniProtKB-UniRule"/>
</dbReference>
<evidence type="ECO:0000256" key="13">
    <source>
        <dbReference type="PIRSR" id="PIRSR001461-2"/>
    </source>
</evidence>
<accession>A0A0B5BD56</accession>
<feature type="binding site" evidence="14">
    <location>
        <position position="176"/>
    </location>
    <ligand>
        <name>substrate</name>
    </ligand>
</feature>
<comment type="catalytic activity">
    <reaction evidence="1 10 11">
        <text>D-ribulose 5-phosphate = D-xylulose 5-phosphate</text>
        <dbReference type="Rhea" id="RHEA:13677"/>
        <dbReference type="ChEBI" id="CHEBI:57737"/>
        <dbReference type="ChEBI" id="CHEBI:58121"/>
        <dbReference type="EC" id="5.1.3.1"/>
    </reaction>
</comment>
<dbReference type="NCBIfam" id="NF004076">
    <property type="entry name" value="PRK05581.1-4"/>
    <property type="match status" value="1"/>
</dbReference>
<dbReference type="STRING" id="345632.GPICK_00335"/>